<dbReference type="EMBL" id="LXQA010048711">
    <property type="protein sequence ID" value="MCI02307.1"/>
    <property type="molecule type" value="Genomic_DNA"/>
</dbReference>
<evidence type="ECO:0000313" key="2">
    <source>
        <dbReference type="Proteomes" id="UP000265520"/>
    </source>
</evidence>
<sequence>MASTLGTCSIAVFSSRRHSSPSIHSLSLIKGQVFGCKFCGGIGFHGVKGKSQFSVLTVATDINSTEQ</sequence>
<reference evidence="1 2" key="1">
    <citation type="journal article" date="2018" name="Front. Plant Sci.">
        <title>Red Clover (Trifolium pratense) and Zigzag Clover (T. medium) - A Picture of Genomic Similarities and Differences.</title>
        <authorList>
            <person name="Dluhosova J."/>
            <person name="Istvanek J."/>
            <person name="Nedelnik J."/>
            <person name="Repkova J."/>
        </authorList>
    </citation>
    <scope>NUCLEOTIDE SEQUENCE [LARGE SCALE GENOMIC DNA]</scope>
    <source>
        <strain evidence="2">cv. 10/8</strain>
        <tissue evidence="1">Leaf</tissue>
    </source>
</reference>
<feature type="non-terminal residue" evidence="1">
    <location>
        <position position="67"/>
    </location>
</feature>
<keyword evidence="2" id="KW-1185">Reference proteome</keyword>
<comment type="caution">
    <text evidence="1">The sequence shown here is derived from an EMBL/GenBank/DDBJ whole genome shotgun (WGS) entry which is preliminary data.</text>
</comment>
<dbReference type="AlphaFoldDB" id="A0A392NR06"/>
<accession>A0A392NR06</accession>
<gene>
    <name evidence="1" type="ORF">A2U01_0023339</name>
</gene>
<name>A0A392NR06_9FABA</name>
<proteinExistence type="predicted"/>
<organism evidence="1 2">
    <name type="scientific">Trifolium medium</name>
    <dbReference type="NCBI Taxonomy" id="97028"/>
    <lineage>
        <taxon>Eukaryota</taxon>
        <taxon>Viridiplantae</taxon>
        <taxon>Streptophyta</taxon>
        <taxon>Embryophyta</taxon>
        <taxon>Tracheophyta</taxon>
        <taxon>Spermatophyta</taxon>
        <taxon>Magnoliopsida</taxon>
        <taxon>eudicotyledons</taxon>
        <taxon>Gunneridae</taxon>
        <taxon>Pentapetalae</taxon>
        <taxon>rosids</taxon>
        <taxon>fabids</taxon>
        <taxon>Fabales</taxon>
        <taxon>Fabaceae</taxon>
        <taxon>Papilionoideae</taxon>
        <taxon>50 kb inversion clade</taxon>
        <taxon>NPAAA clade</taxon>
        <taxon>Hologalegina</taxon>
        <taxon>IRL clade</taxon>
        <taxon>Trifolieae</taxon>
        <taxon>Trifolium</taxon>
    </lineage>
</organism>
<evidence type="ECO:0000313" key="1">
    <source>
        <dbReference type="EMBL" id="MCI02307.1"/>
    </source>
</evidence>
<dbReference type="Proteomes" id="UP000265520">
    <property type="component" value="Unassembled WGS sequence"/>
</dbReference>
<protein>
    <submittedName>
        <fullName evidence="1">Magnesium-chelatase subunit ChlI chloroplastic-like</fullName>
    </submittedName>
</protein>